<accession>A0A2P2P9J0</accession>
<dbReference type="EMBL" id="GGEC01070898">
    <property type="protein sequence ID" value="MBX51382.1"/>
    <property type="molecule type" value="Transcribed_RNA"/>
</dbReference>
<evidence type="ECO:0000313" key="1">
    <source>
        <dbReference type="EMBL" id="MBX51382.1"/>
    </source>
</evidence>
<sequence>MGTDEKYNNEKGQGLEIIVVMTSLRSELH</sequence>
<protein>
    <submittedName>
        <fullName evidence="1">Uncharacterized protein</fullName>
    </submittedName>
</protein>
<name>A0A2P2P9J0_RHIMU</name>
<organism evidence="1">
    <name type="scientific">Rhizophora mucronata</name>
    <name type="common">Asiatic mangrove</name>
    <dbReference type="NCBI Taxonomy" id="61149"/>
    <lineage>
        <taxon>Eukaryota</taxon>
        <taxon>Viridiplantae</taxon>
        <taxon>Streptophyta</taxon>
        <taxon>Embryophyta</taxon>
        <taxon>Tracheophyta</taxon>
        <taxon>Spermatophyta</taxon>
        <taxon>Magnoliopsida</taxon>
        <taxon>eudicotyledons</taxon>
        <taxon>Gunneridae</taxon>
        <taxon>Pentapetalae</taxon>
        <taxon>rosids</taxon>
        <taxon>fabids</taxon>
        <taxon>Malpighiales</taxon>
        <taxon>Rhizophoraceae</taxon>
        <taxon>Rhizophora</taxon>
    </lineage>
</organism>
<dbReference type="AlphaFoldDB" id="A0A2P2P9J0"/>
<proteinExistence type="predicted"/>
<reference evidence="1" key="1">
    <citation type="submission" date="2018-02" db="EMBL/GenBank/DDBJ databases">
        <title>Rhizophora mucronata_Transcriptome.</title>
        <authorList>
            <person name="Meera S.P."/>
            <person name="Sreeshan A."/>
            <person name="Augustine A."/>
        </authorList>
    </citation>
    <scope>NUCLEOTIDE SEQUENCE</scope>
    <source>
        <tissue evidence="1">Leaf</tissue>
    </source>
</reference>